<evidence type="ECO:0000313" key="2">
    <source>
        <dbReference type="EMBL" id="SDM20884.1"/>
    </source>
</evidence>
<dbReference type="RefSeq" id="WP_091216805.1">
    <property type="nucleotide sequence ID" value="NZ_FNHE01000004.1"/>
</dbReference>
<sequence>MRKDPVLPTPPQARGGALDGAGSCNPPVAGSRRDPAGGRRARRTALLASGLVAGAVLTGCASGADVREAAATGTPSPSAEATPSDVDLSAGLLPAEAFGPDARVVPVSGEQLSRGALAGMASPADVEVTPESCTAALQALSVQQPPAVEHLAAQVAVRGTTYTAELLAVAGPAAELVGRVPELVEQCPQVTVSSPEHGSATVDLATFDVPDLGDVAVGVSVDVVATEPGGARREASGLVGLVRDGDRVVALATGDRVGAEADRAAFTALLEQASDVQAEALG</sequence>
<evidence type="ECO:0000256" key="1">
    <source>
        <dbReference type="SAM" id="MobiDB-lite"/>
    </source>
</evidence>
<dbReference type="EMBL" id="FNHE01000004">
    <property type="protein sequence ID" value="SDM20884.1"/>
    <property type="molecule type" value="Genomic_DNA"/>
</dbReference>
<reference evidence="3" key="1">
    <citation type="submission" date="2016-10" db="EMBL/GenBank/DDBJ databases">
        <authorList>
            <person name="Varghese N."/>
            <person name="Submissions S."/>
        </authorList>
    </citation>
    <scope>NUCLEOTIDE SEQUENCE [LARGE SCALE GENOMIC DNA]</scope>
    <source>
        <strain evidence="3">DSM 45419</strain>
    </source>
</reference>
<dbReference type="Proteomes" id="UP000198680">
    <property type="component" value="Unassembled WGS sequence"/>
</dbReference>
<dbReference type="OrthoDB" id="5185772at2"/>
<feature type="region of interest" description="Disordered" evidence="1">
    <location>
        <begin position="1"/>
        <end position="41"/>
    </location>
</feature>
<dbReference type="AlphaFoldDB" id="A0A1G9RCD3"/>
<name>A0A1G9RCD3_9ACTN</name>
<organism evidence="2 3">
    <name type="scientific">Geodermatophilus siccatus</name>
    <dbReference type="NCBI Taxonomy" id="1137991"/>
    <lineage>
        <taxon>Bacteria</taxon>
        <taxon>Bacillati</taxon>
        <taxon>Actinomycetota</taxon>
        <taxon>Actinomycetes</taxon>
        <taxon>Geodermatophilales</taxon>
        <taxon>Geodermatophilaceae</taxon>
        <taxon>Geodermatophilus</taxon>
    </lineage>
</organism>
<accession>A0A1G9RCD3</accession>
<evidence type="ECO:0000313" key="3">
    <source>
        <dbReference type="Proteomes" id="UP000198680"/>
    </source>
</evidence>
<gene>
    <name evidence="2" type="ORF">SAMN05660642_01866</name>
</gene>
<proteinExistence type="predicted"/>
<protein>
    <submittedName>
        <fullName evidence="2">Uncharacterized protein</fullName>
    </submittedName>
</protein>
<keyword evidence="3" id="KW-1185">Reference proteome</keyword>
<dbReference type="STRING" id="1137991.SAMN05660642_01866"/>